<dbReference type="Proteomes" id="UP001168098">
    <property type="component" value="Unassembled WGS sequence"/>
</dbReference>
<evidence type="ECO:0000313" key="2">
    <source>
        <dbReference type="Proteomes" id="UP001168098"/>
    </source>
</evidence>
<evidence type="ECO:0000313" key="1">
    <source>
        <dbReference type="EMBL" id="KAJ9697544.1"/>
    </source>
</evidence>
<accession>A0AA39A098</accession>
<dbReference type="EMBL" id="JARBHA010000007">
    <property type="protein sequence ID" value="KAJ9697544.1"/>
    <property type="molecule type" value="Genomic_DNA"/>
</dbReference>
<protein>
    <submittedName>
        <fullName evidence="1">Uncharacterized protein</fullName>
    </submittedName>
</protein>
<reference evidence="1 2" key="1">
    <citation type="journal article" date="2023" name="BMC Biotechnol.">
        <title>Vitis rotundifolia cv Carlos genome sequencing.</title>
        <authorList>
            <person name="Huff M."/>
            <person name="Hulse-Kemp A."/>
            <person name="Scheffler B."/>
            <person name="Youngblood R."/>
            <person name="Simpson S."/>
            <person name="Babiker E."/>
            <person name="Staton M."/>
        </authorList>
    </citation>
    <scope>NUCLEOTIDE SEQUENCE [LARGE SCALE GENOMIC DNA]</scope>
    <source>
        <tissue evidence="1">Leaf</tissue>
    </source>
</reference>
<proteinExistence type="predicted"/>
<keyword evidence="2" id="KW-1185">Reference proteome</keyword>
<gene>
    <name evidence="1" type="ORF">PVL29_009391</name>
</gene>
<comment type="caution">
    <text evidence="1">The sequence shown here is derived from an EMBL/GenBank/DDBJ whole genome shotgun (WGS) entry which is preliminary data.</text>
</comment>
<dbReference type="AlphaFoldDB" id="A0AA39A098"/>
<name>A0AA39A098_VITRO</name>
<sequence>MDSGCQEAFEDLLNAGIQAEVIQGTITRKANKNGGSDEDYLGETIDGGSCKSCLLRWWSHIEHWICNGS</sequence>
<organism evidence="1 2">
    <name type="scientific">Vitis rotundifolia</name>
    <name type="common">Muscadine grape</name>
    <dbReference type="NCBI Taxonomy" id="103349"/>
    <lineage>
        <taxon>Eukaryota</taxon>
        <taxon>Viridiplantae</taxon>
        <taxon>Streptophyta</taxon>
        <taxon>Embryophyta</taxon>
        <taxon>Tracheophyta</taxon>
        <taxon>Spermatophyta</taxon>
        <taxon>Magnoliopsida</taxon>
        <taxon>eudicotyledons</taxon>
        <taxon>Gunneridae</taxon>
        <taxon>Pentapetalae</taxon>
        <taxon>rosids</taxon>
        <taxon>Vitales</taxon>
        <taxon>Vitaceae</taxon>
        <taxon>Viteae</taxon>
        <taxon>Vitis</taxon>
    </lineage>
</organism>